<dbReference type="EMBL" id="JAUOZS010000001">
    <property type="protein sequence ID" value="MDT8900133.1"/>
    <property type="molecule type" value="Genomic_DNA"/>
</dbReference>
<evidence type="ECO:0000256" key="5">
    <source>
        <dbReference type="ARBA" id="ARBA00023163"/>
    </source>
</evidence>
<keyword evidence="11" id="KW-1185">Reference proteome</keyword>
<dbReference type="Gene3D" id="6.10.250.690">
    <property type="match status" value="1"/>
</dbReference>
<name>A0ABU3NTH7_9FIRM</name>
<gene>
    <name evidence="10" type="ORF">Q4T40_02640</name>
</gene>
<keyword evidence="5" id="KW-0804">Transcription</keyword>
<protein>
    <submittedName>
        <fullName evidence="10">Response regulator transcription factor</fullName>
    </submittedName>
</protein>
<dbReference type="Gene3D" id="1.10.10.10">
    <property type="entry name" value="Winged helix-like DNA-binding domain superfamily/Winged helix DNA-binding domain"/>
    <property type="match status" value="1"/>
</dbReference>
<dbReference type="InterPro" id="IPR036388">
    <property type="entry name" value="WH-like_DNA-bd_sf"/>
</dbReference>
<evidence type="ECO:0000259" key="8">
    <source>
        <dbReference type="PROSITE" id="PS50110"/>
    </source>
</evidence>
<feature type="modified residue" description="4-aspartylphosphate" evidence="6">
    <location>
        <position position="54"/>
    </location>
</feature>
<dbReference type="Gene3D" id="3.40.50.2300">
    <property type="match status" value="1"/>
</dbReference>
<evidence type="ECO:0000259" key="9">
    <source>
        <dbReference type="PROSITE" id="PS51755"/>
    </source>
</evidence>
<feature type="domain" description="Response regulatory" evidence="8">
    <location>
        <begin position="5"/>
        <end position="118"/>
    </location>
</feature>
<dbReference type="SMART" id="SM00862">
    <property type="entry name" value="Trans_reg_C"/>
    <property type="match status" value="1"/>
</dbReference>
<proteinExistence type="predicted"/>
<keyword evidence="2" id="KW-0902">Two-component regulatory system</keyword>
<dbReference type="PANTHER" id="PTHR48111:SF1">
    <property type="entry name" value="TWO-COMPONENT RESPONSE REGULATOR ORR33"/>
    <property type="match status" value="1"/>
</dbReference>
<dbReference type="SUPFAM" id="SSF52172">
    <property type="entry name" value="CheY-like"/>
    <property type="match status" value="1"/>
</dbReference>
<dbReference type="PROSITE" id="PS51755">
    <property type="entry name" value="OMPR_PHOB"/>
    <property type="match status" value="1"/>
</dbReference>
<comment type="caution">
    <text evidence="10">The sequence shown here is derived from an EMBL/GenBank/DDBJ whole genome shotgun (WGS) entry which is preliminary data.</text>
</comment>
<dbReference type="CDD" id="cd17574">
    <property type="entry name" value="REC_OmpR"/>
    <property type="match status" value="1"/>
</dbReference>
<keyword evidence="1 6" id="KW-0597">Phosphoprotein</keyword>
<feature type="domain" description="OmpR/PhoB-type" evidence="9">
    <location>
        <begin position="129"/>
        <end position="228"/>
    </location>
</feature>
<dbReference type="Proteomes" id="UP001254848">
    <property type="component" value="Unassembled WGS sequence"/>
</dbReference>
<evidence type="ECO:0000256" key="1">
    <source>
        <dbReference type="ARBA" id="ARBA00022553"/>
    </source>
</evidence>
<evidence type="ECO:0000256" key="7">
    <source>
        <dbReference type="PROSITE-ProRule" id="PRU01091"/>
    </source>
</evidence>
<dbReference type="InterPro" id="IPR011006">
    <property type="entry name" value="CheY-like_superfamily"/>
</dbReference>
<dbReference type="InterPro" id="IPR001789">
    <property type="entry name" value="Sig_transdc_resp-reg_receiver"/>
</dbReference>
<evidence type="ECO:0000256" key="6">
    <source>
        <dbReference type="PROSITE-ProRule" id="PRU00169"/>
    </source>
</evidence>
<evidence type="ECO:0000256" key="2">
    <source>
        <dbReference type="ARBA" id="ARBA00023012"/>
    </source>
</evidence>
<dbReference type="InterPro" id="IPR001867">
    <property type="entry name" value="OmpR/PhoB-type_DNA-bd"/>
</dbReference>
<dbReference type="Pfam" id="PF00072">
    <property type="entry name" value="Response_reg"/>
    <property type="match status" value="1"/>
</dbReference>
<dbReference type="RefSeq" id="WP_413778691.1">
    <property type="nucleotide sequence ID" value="NZ_JAUOZS010000001.1"/>
</dbReference>
<dbReference type="CDD" id="cd00383">
    <property type="entry name" value="trans_reg_C"/>
    <property type="match status" value="1"/>
</dbReference>
<reference evidence="10 11" key="1">
    <citation type="submission" date="2023-07" db="EMBL/GenBank/DDBJ databases">
        <title>The novel representative of Negativicutes class, Anaeroselena agilis gen. nov. sp. nov.</title>
        <authorList>
            <person name="Prokofeva M.I."/>
            <person name="Elcheninov A.G."/>
            <person name="Klyukina A."/>
            <person name="Kublanov I.V."/>
            <person name="Frolov E.N."/>
            <person name="Podosokorskaya O.A."/>
        </authorList>
    </citation>
    <scope>NUCLEOTIDE SEQUENCE [LARGE SCALE GENOMIC DNA]</scope>
    <source>
        <strain evidence="10 11">4137-cl</strain>
    </source>
</reference>
<dbReference type="SMART" id="SM00448">
    <property type="entry name" value="REC"/>
    <property type="match status" value="1"/>
</dbReference>
<dbReference type="Pfam" id="PF00486">
    <property type="entry name" value="Trans_reg_C"/>
    <property type="match status" value="1"/>
</dbReference>
<sequence length="230" mass="26254">MIPKTVLVVDDEQNMRDLIRIYLHRQGWSVREASNGLEALEIISRETVHLVILDIMMPGLDGWEVCRRIRETSNIPVLLLTARNATKDKIHGLNLGADDYLTKPFEMEELVARAHAILRRASSQDGTASEAVQFGEIAINLSSRQIKVNGNIVHLTPKEFELLLLLASNPDKVFSRETLLDRIWGIDFYGDFRTIDQHIKNIRDKLKKGGCTFNPIKTVWGFGYQMQRKS</sequence>
<accession>A0ABU3NTH7</accession>
<organism evidence="10 11">
    <name type="scientific">Anaeroselena agilis</name>
    <dbReference type="NCBI Taxonomy" id="3063788"/>
    <lineage>
        <taxon>Bacteria</taxon>
        <taxon>Bacillati</taxon>
        <taxon>Bacillota</taxon>
        <taxon>Negativicutes</taxon>
        <taxon>Acetonemataceae</taxon>
        <taxon>Anaeroselena</taxon>
    </lineage>
</organism>
<keyword evidence="3" id="KW-0805">Transcription regulation</keyword>
<dbReference type="InterPro" id="IPR039420">
    <property type="entry name" value="WalR-like"/>
</dbReference>
<evidence type="ECO:0000313" key="11">
    <source>
        <dbReference type="Proteomes" id="UP001254848"/>
    </source>
</evidence>
<evidence type="ECO:0000313" key="10">
    <source>
        <dbReference type="EMBL" id="MDT8900133.1"/>
    </source>
</evidence>
<keyword evidence="4 7" id="KW-0238">DNA-binding</keyword>
<evidence type="ECO:0000256" key="3">
    <source>
        <dbReference type="ARBA" id="ARBA00023015"/>
    </source>
</evidence>
<dbReference type="PANTHER" id="PTHR48111">
    <property type="entry name" value="REGULATOR OF RPOS"/>
    <property type="match status" value="1"/>
</dbReference>
<evidence type="ECO:0000256" key="4">
    <source>
        <dbReference type="ARBA" id="ARBA00023125"/>
    </source>
</evidence>
<dbReference type="PROSITE" id="PS50110">
    <property type="entry name" value="RESPONSE_REGULATORY"/>
    <property type="match status" value="1"/>
</dbReference>
<feature type="DNA-binding region" description="OmpR/PhoB-type" evidence="7">
    <location>
        <begin position="129"/>
        <end position="228"/>
    </location>
</feature>